<sequence length="294" mass="34289">MELSICIPIFNFDVRELIAGLKKEIETNGIDAEIILIDDASDLSFNQMNASLQDNVQHLIFLEENIGRSKIRNLFLQYARGKYLLFLDCDVKIDSEKFLQNYLSNIKQRPDIELIYGNFKIATQYAATLRNRYSVEREIFSGAQSTDFSLFKTVNFIIKKNIFEKFPFNEEMTDYGYEDFIFAKLLELNKVKFLAINNPVIHFDDTTNGVFLRKAEIGMNSLFKLSESGQNNVFIKDIKVYKVAMKLRQLKLSSLFLFAYGIFEDSIKKNLLSEHPHMKCFDFYKLGVLIRKMK</sequence>
<dbReference type="RefSeq" id="WP_115919406.1">
    <property type="nucleotide sequence ID" value="NZ_BJYH01000036.1"/>
</dbReference>
<evidence type="ECO:0000313" key="2">
    <source>
        <dbReference type="EMBL" id="REC74144.1"/>
    </source>
</evidence>
<organism evidence="2 3">
    <name type="scientific">Chryseobacterium rhizosphaerae</name>
    <dbReference type="NCBI Taxonomy" id="395937"/>
    <lineage>
        <taxon>Bacteria</taxon>
        <taxon>Pseudomonadati</taxon>
        <taxon>Bacteroidota</taxon>
        <taxon>Flavobacteriia</taxon>
        <taxon>Flavobacteriales</taxon>
        <taxon>Weeksellaceae</taxon>
        <taxon>Chryseobacterium group</taxon>
        <taxon>Chryseobacterium</taxon>
    </lineage>
</organism>
<dbReference type="SUPFAM" id="SSF53448">
    <property type="entry name" value="Nucleotide-diphospho-sugar transferases"/>
    <property type="match status" value="1"/>
</dbReference>
<dbReference type="EMBL" id="QNUF01000018">
    <property type="protein sequence ID" value="REC74144.1"/>
    <property type="molecule type" value="Genomic_DNA"/>
</dbReference>
<gene>
    <name evidence="2" type="ORF">DRF57_15140</name>
</gene>
<evidence type="ECO:0000313" key="3">
    <source>
        <dbReference type="Proteomes" id="UP000256491"/>
    </source>
</evidence>
<protein>
    <submittedName>
        <fullName evidence="2">Glycosyltransferase family 2 protein</fullName>
    </submittedName>
</protein>
<evidence type="ECO:0000259" key="1">
    <source>
        <dbReference type="Pfam" id="PF00535"/>
    </source>
</evidence>
<dbReference type="CDD" id="cd00761">
    <property type="entry name" value="Glyco_tranf_GTA_type"/>
    <property type="match status" value="1"/>
</dbReference>
<proteinExistence type="predicted"/>
<reference evidence="2 3" key="1">
    <citation type="journal article" date="2010" name="Syst. Appl. Microbiol.">
        <title>Four new species of Chryseobacterium from the rhizosphere of coastal sand dune plants, Chryseobacterium elymi sp. nov., Chryseobacterium hagamense sp. nov., Chryseobacterium lathyri sp. nov. and Chryseobacterium rhizosphaerae sp. nov.</title>
        <authorList>
            <person name="Cho S.H."/>
            <person name="Lee K.S."/>
            <person name="Shin D.S."/>
            <person name="Han J.H."/>
            <person name="Park K.S."/>
            <person name="Lee C.H."/>
            <person name="Park K.H."/>
            <person name="Kim S.B."/>
        </authorList>
    </citation>
    <scope>NUCLEOTIDE SEQUENCE [LARGE SCALE GENOMIC DNA]</scope>
    <source>
        <strain evidence="2 3">KCTC 22548</strain>
    </source>
</reference>
<comment type="caution">
    <text evidence="2">The sequence shown here is derived from an EMBL/GenBank/DDBJ whole genome shotgun (WGS) entry which is preliminary data.</text>
</comment>
<dbReference type="Proteomes" id="UP000256491">
    <property type="component" value="Unassembled WGS sequence"/>
</dbReference>
<dbReference type="Gene3D" id="3.90.550.10">
    <property type="entry name" value="Spore Coat Polysaccharide Biosynthesis Protein SpsA, Chain A"/>
    <property type="match status" value="1"/>
</dbReference>
<dbReference type="InterPro" id="IPR001173">
    <property type="entry name" value="Glyco_trans_2-like"/>
</dbReference>
<keyword evidence="3" id="KW-1185">Reference proteome</keyword>
<accession>A0ABX9IJB9</accession>
<dbReference type="InterPro" id="IPR029044">
    <property type="entry name" value="Nucleotide-diphossugar_trans"/>
</dbReference>
<feature type="domain" description="Glycosyltransferase 2-like" evidence="1">
    <location>
        <begin position="4"/>
        <end position="112"/>
    </location>
</feature>
<name>A0ABX9IJB9_9FLAO</name>
<dbReference type="Pfam" id="PF00535">
    <property type="entry name" value="Glycos_transf_2"/>
    <property type="match status" value="1"/>
</dbReference>